<dbReference type="InterPro" id="IPR036772">
    <property type="entry name" value="SRCR-like_dom_sf"/>
</dbReference>
<dbReference type="PANTHER" id="PTHR48071:SF27">
    <property type="entry name" value="SCAVENGER RECEPTOR CYSTEINE-RICH TYPE 1 PROTEIN M130-LIKE"/>
    <property type="match status" value="1"/>
</dbReference>
<evidence type="ECO:0000256" key="2">
    <source>
        <dbReference type="ARBA" id="ARBA00022737"/>
    </source>
</evidence>
<evidence type="ECO:0000256" key="5">
    <source>
        <dbReference type="PROSITE-ProRule" id="PRU00196"/>
    </source>
</evidence>
<keyword evidence="9" id="KW-1185">Reference proteome</keyword>
<dbReference type="GO" id="GO:0031638">
    <property type="term" value="P:zymogen activation"/>
    <property type="evidence" value="ECO:0007669"/>
    <property type="project" value="TreeGrafter"/>
</dbReference>
<reference evidence="8" key="2">
    <citation type="submission" date="2025-09" db="UniProtKB">
        <authorList>
            <consortium name="Ensembl"/>
        </authorList>
    </citation>
    <scope>IDENTIFICATION</scope>
</reference>
<evidence type="ECO:0000259" key="7">
    <source>
        <dbReference type="PROSITE" id="PS50287"/>
    </source>
</evidence>
<dbReference type="SUPFAM" id="SSF56487">
    <property type="entry name" value="SRCR-like"/>
    <property type="match status" value="1"/>
</dbReference>
<feature type="domain" description="SRCR" evidence="7">
    <location>
        <begin position="21"/>
        <end position="122"/>
    </location>
</feature>
<evidence type="ECO:0000256" key="1">
    <source>
        <dbReference type="ARBA" id="ARBA00022729"/>
    </source>
</evidence>
<accession>A0A8C2X0E8</accession>
<feature type="disulfide bond" evidence="5">
    <location>
        <begin position="91"/>
        <end position="101"/>
    </location>
</feature>
<dbReference type="Pfam" id="PF00530">
    <property type="entry name" value="SRCR"/>
    <property type="match status" value="1"/>
</dbReference>
<keyword evidence="4" id="KW-0325">Glycoprotein</keyword>
<dbReference type="GO" id="GO:0005886">
    <property type="term" value="C:plasma membrane"/>
    <property type="evidence" value="ECO:0007669"/>
    <property type="project" value="TreeGrafter"/>
</dbReference>
<dbReference type="SMART" id="SM00202">
    <property type="entry name" value="SR"/>
    <property type="match status" value="1"/>
</dbReference>
<organism evidence="8 9">
    <name type="scientific">Cyclopterus lumpus</name>
    <name type="common">Lumpsucker</name>
    <dbReference type="NCBI Taxonomy" id="8103"/>
    <lineage>
        <taxon>Eukaryota</taxon>
        <taxon>Metazoa</taxon>
        <taxon>Chordata</taxon>
        <taxon>Craniata</taxon>
        <taxon>Vertebrata</taxon>
        <taxon>Euteleostomi</taxon>
        <taxon>Actinopterygii</taxon>
        <taxon>Neopterygii</taxon>
        <taxon>Teleostei</taxon>
        <taxon>Neoteleostei</taxon>
        <taxon>Acanthomorphata</taxon>
        <taxon>Eupercaria</taxon>
        <taxon>Perciformes</taxon>
        <taxon>Cottioidei</taxon>
        <taxon>Cottales</taxon>
        <taxon>Cyclopteridae</taxon>
        <taxon>Cyclopterus</taxon>
    </lineage>
</organism>
<dbReference type="Gene3D" id="3.10.250.10">
    <property type="entry name" value="SRCR-like domain"/>
    <property type="match status" value="1"/>
</dbReference>
<dbReference type="PANTHER" id="PTHR48071">
    <property type="entry name" value="SRCR DOMAIN-CONTAINING PROTEIN"/>
    <property type="match status" value="1"/>
</dbReference>
<dbReference type="GeneTree" id="ENSGT00940000166622"/>
<dbReference type="Ensembl" id="ENSCLMT00005012354.1">
    <property type="protein sequence ID" value="ENSCLMP00005011481.1"/>
    <property type="gene ID" value="ENSCLMG00005006217.1"/>
</dbReference>
<evidence type="ECO:0000313" key="8">
    <source>
        <dbReference type="Ensembl" id="ENSCLMP00005011481.1"/>
    </source>
</evidence>
<sequence>SYNRETFAICLCFVFLIDAQIRLVTSGSTSCSGRVEISYNGFWGTVCDDGWDLEDANVVCRQLNCGTALSAPGSSQFGQGTGDIWLDDVGCSGTERSLTECRHTGFGIHDCGHEEDAGVVCSGEKTFD</sequence>
<keyword evidence="3 5" id="KW-1015">Disulfide bond</keyword>
<evidence type="ECO:0000256" key="4">
    <source>
        <dbReference type="ARBA" id="ARBA00023180"/>
    </source>
</evidence>
<dbReference type="FunFam" id="3.10.250.10:FF:000003">
    <property type="entry name" value="Deleted in malignant brain tumors 1"/>
    <property type="match status" value="1"/>
</dbReference>
<feature type="signal peptide" evidence="6">
    <location>
        <begin position="1"/>
        <end position="26"/>
    </location>
</feature>
<protein>
    <recommendedName>
        <fullName evidence="7">SRCR domain-containing protein</fullName>
    </recommendedName>
</protein>
<dbReference type="GO" id="GO:0004252">
    <property type="term" value="F:serine-type endopeptidase activity"/>
    <property type="evidence" value="ECO:0007669"/>
    <property type="project" value="TreeGrafter"/>
</dbReference>
<evidence type="ECO:0000256" key="3">
    <source>
        <dbReference type="ARBA" id="ARBA00023157"/>
    </source>
</evidence>
<reference evidence="8" key="1">
    <citation type="submission" date="2025-08" db="UniProtKB">
        <authorList>
            <consortium name="Ensembl"/>
        </authorList>
    </citation>
    <scope>IDENTIFICATION</scope>
</reference>
<evidence type="ECO:0000256" key="6">
    <source>
        <dbReference type="SAM" id="SignalP"/>
    </source>
</evidence>
<dbReference type="PROSITE" id="PS50287">
    <property type="entry name" value="SRCR_2"/>
    <property type="match status" value="1"/>
</dbReference>
<keyword evidence="1 6" id="KW-0732">Signal</keyword>
<feature type="chain" id="PRO_5034546283" description="SRCR domain-containing protein" evidence="6">
    <location>
        <begin position="27"/>
        <end position="128"/>
    </location>
</feature>
<dbReference type="InterPro" id="IPR001190">
    <property type="entry name" value="SRCR"/>
</dbReference>
<dbReference type="AlphaFoldDB" id="A0A8C2X0E8"/>
<name>A0A8C2X0E8_CYCLU</name>
<evidence type="ECO:0000313" key="9">
    <source>
        <dbReference type="Proteomes" id="UP000694565"/>
    </source>
</evidence>
<feature type="disulfide bond" evidence="5">
    <location>
        <begin position="47"/>
        <end position="111"/>
    </location>
</feature>
<dbReference type="PRINTS" id="PR00258">
    <property type="entry name" value="SPERACTRCPTR"/>
</dbReference>
<proteinExistence type="predicted"/>
<feature type="disulfide bond" evidence="5">
    <location>
        <begin position="60"/>
        <end position="121"/>
    </location>
</feature>
<keyword evidence="2" id="KW-0677">Repeat</keyword>
<dbReference type="Proteomes" id="UP000694565">
    <property type="component" value="Unplaced"/>
</dbReference>